<evidence type="ECO:0000256" key="3">
    <source>
        <dbReference type="ARBA" id="ARBA00023157"/>
    </source>
</evidence>
<evidence type="ECO:0000313" key="6">
    <source>
        <dbReference type="EMBL" id="KAL2100034.1"/>
    </source>
</evidence>
<evidence type="ECO:0000256" key="4">
    <source>
        <dbReference type="SAM" id="Phobius"/>
    </source>
</evidence>
<name>A0ABD1KLH5_9TELE</name>
<protein>
    <recommendedName>
        <fullName evidence="5">Fibrinogen C-terminal domain-containing protein</fullName>
    </recommendedName>
</protein>
<evidence type="ECO:0000256" key="2">
    <source>
        <dbReference type="ARBA" id="ARBA00022525"/>
    </source>
</evidence>
<dbReference type="InterPro" id="IPR002181">
    <property type="entry name" value="Fibrinogen_a/b/g_C_dom"/>
</dbReference>
<comment type="caution">
    <text evidence="6">The sequence shown here is derived from an EMBL/GenBank/DDBJ whole genome shotgun (WGS) entry which is preliminary data.</text>
</comment>
<dbReference type="InterPro" id="IPR037579">
    <property type="entry name" value="FIB_ANG-like"/>
</dbReference>
<dbReference type="Proteomes" id="UP001591681">
    <property type="component" value="Unassembled WGS sequence"/>
</dbReference>
<organism evidence="6 7">
    <name type="scientific">Coilia grayii</name>
    <name type="common">Gray's grenadier anchovy</name>
    <dbReference type="NCBI Taxonomy" id="363190"/>
    <lineage>
        <taxon>Eukaryota</taxon>
        <taxon>Metazoa</taxon>
        <taxon>Chordata</taxon>
        <taxon>Craniata</taxon>
        <taxon>Vertebrata</taxon>
        <taxon>Euteleostomi</taxon>
        <taxon>Actinopterygii</taxon>
        <taxon>Neopterygii</taxon>
        <taxon>Teleostei</taxon>
        <taxon>Clupei</taxon>
        <taxon>Clupeiformes</taxon>
        <taxon>Clupeoidei</taxon>
        <taxon>Engraulidae</taxon>
        <taxon>Coilinae</taxon>
        <taxon>Coilia</taxon>
    </lineage>
</organism>
<keyword evidence="7" id="KW-1185">Reference proteome</keyword>
<dbReference type="PANTHER" id="PTHR47221">
    <property type="entry name" value="FIBRINOGEN ALPHA CHAIN"/>
    <property type="match status" value="1"/>
</dbReference>
<keyword evidence="4" id="KW-1133">Transmembrane helix</keyword>
<dbReference type="InterPro" id="IPR014716">
    <property type="entry name" value="Fibrinogen_a/b/g_C_1"/>
</dbReference>
<keyword evidence="3" id="KW-1015">Disulfide bond</keyword>
<keyword evidence="2" id="KW-0964">Secreted</keyword>
<sequence>MESVYCVCQVPIVLILLLAVGVHCGRIDNCVQGEADCDELLRNGVINSGVYPICPFRTSVDAYCDMQTDAGGWTVIQRRMDGTVNVFRLFLMPCYLSVLLLYLVHGLQNLFLLTAHKKYELRVDMEDFDGKKLFAKYSSFFVGSEGDGYRLSKFSTLDKEQDPSGSKCAKERLGAFWYNGCHYANPNGVYRWGSDATISYISVEWYTFKGRDYSLKSITMMIRPVP</sequence>
<evidence type="ECO:0000259" key="5">
    <source>
        <dbReference type="PROSITE" id="PS51406"/>
    </source>
</evidence>
<gene>
    <name evidence="6" type="ORF">ACEWY4_004428</name>
</gene>
<evidence type="ECO:0000313" key="7">
    <source>
        <dbReference type="Proteomes" id="UP001591681"/>
    </source>
</evidence>
<dbReference type="AlphaFoldDB" id="A0ABD1KLH5"/>
<dbReference type="InterPro" id="IPR036056">
    <property type="entry name" value="Fibrinogen-like_C"/>
</dbReference>
<dbReference type="GO" id="GO:0005576">
    <property type="term" value="C:extracellular region"/>
    <property type="evidence" value="ECO:0007669"/>
    <property type="project" value="UniProtKB-SubCell"/>
</dbReference>
<dbReference type="CDD" id="cd00087">
    <property type="entry name" value="FReD"/>
    <property type="match status" value="1"/>
</dbReference>
<keyword evidence="4" id="KW-0812">Transmembrane</keyword>
<keyword evidence="4" id="KW-0472">Membrane</keyword>
<dbReference type="Pfam" id="PF00147">
    <property type="entry name" value="Fibrinogen_C"/>
    <property type="match status" value="1"/>
</dbReference>
<accession>A0ABD1KLH5</accession>
<dbReference type="SMART" id="SM00186">
    <property type="entry name" value="FBG"/>
    <property type="match status" value="1"/>
</dbReference>
<dbReference type="EMBL" id="JBHFQA010000004">
    <property type="protein sequence ID" value="KAL2100034.1"/>
    <property type="molecule type" value="Genomic_DNA"/>
</dbReference>
<comment type="subcellular location">
    <subcellularLocation>
        <location evidence="1">Secreted</location>
    </subcellularLocation>
</comment>
<dbReference type="PANTHER" id="PTHR47221:SF7">
    <property type="entry name" value="FIBRINOGEN BETA CHAIN"/>
    <property type="match status" value="1"/>
</dbReference>
<proteinExistence type="predicted"/>
<feature type="domain" description="Fibrinogen C-terminal" evidence="5">
    <location>
        <begin position="28"/>
        <end position="226"/>
    </location>
</feature>
<feature type="transmembrane region" description="Helical" evidence="4">
    <location>
        <begin position="86"/>
        <end position="104"/>
    </location>
</feature>
<reference evidence="6 7" key="1">
    <citation type="submission" date="2024-09" db="EMBL/GenBank/DDBJ databases">
        <title>A chromosome-level genome assembly of Gray's grenadier anchovy, Coilia grayii.</title>
        <authorList>
            <person name="Fu Z."/>
        </authorList>
    </citation>
    <scope>NUCLEOTIDE SEQUENCE [LARGE SCALE GENOMIC DNA]</scope>
    <source>
        <strain evidence="6">G4</strain>
        <tissue evidence="6">Muscle</tissue>
    </source>
</reference>
<dbReference type="NCBIfam" id="NF040941">
    <property type="entry name" value="GGGWT_bact"/>
    <property type="match status" value="1"/>
</dbReference>
<dbReference type="PROSITE" id="PS51406">
    <property type="entry name" value="FIBRINOGEN_C_2"/>
    <property type="match status" value="1"/>
</dbReference>
<dbReference type="SUPFAM" id="SSF56496">
    <property type="entry name" value="Fibrinogen C-terminal domain-like"/>
    <property type="match status" value="1"/>
</dbReference>
<dbReference type="Gene3D" id="3.90.215.10">
    <property type="entry name" value="Gamma Fibrinogen, chain A, domain 1"/>
    <property type="match status" value="3"/>
</dbReference>
<evidence type="ECO:0000256" key="1">
    <source>
        <dbReference type="ARBA" id="ARBA00004613"/>
    </source>
</evidence>